<dbReference type="GO" id="GO:0016787">
    <property type="term" value="F:hydrolase activity"/>
    <property type="evidence" value="ECO:0007669"/>
    <property type="project" value="InterPro"/>
</dbReference>
<gene>
    <name evidence="3" type="ORF">DES45_11356</name>
</gene>
<dbReference type="Gene3D" id="3.40.50.300">
    <property type="entry name" value="P-loop containing nucleotide triphosphate hydrolases"/>
    <property type="match status" value="1"/>
</dbReference>
<dbReference type="InterPro" id="IPR006935">
    <property type="entry name" value="Helicase/UvrB_N"/>
</dbReference>
<accession>A0A370HAK7</accession>
<dbReference type="EMBL" id="QQBB01000013">
    <property type="protein sequence ID" value="RDI53635.1"/>
    <property type="molecule type" value="Genomic_DNA"/>
</dbReference>
<dbReference type="InterPro" id="IPR027417">
    <property type="entry name" value="P-loop_NTPase"/>
</dbReference>
<dbReference type="Pfam" id="PF10544">
    <property type="entry name" value="T5orf172"/>
    <property type="match status" value="1"/>
</dbReference>
<protein>
    <submittedName>
        <fullName evidence="3">T5orf172 domain-containing protein</fullName>
    </submittedName>
</protein>
<proteinExistence type="predicted"/>
<sequence length="997" mass="112305">MTVKPTMNKPTIEEILIPRPEANPRIYAYSIESKTHEGLLKIGQTTRDVKQRIAEQVKTAAIPFRIELDESAVRNDGTTITDHAVRAALIKKGFANPILEWMQCKVADVRTVITELRTGQKVTGTHHETFPPRREQAEAVDKTYAYFHSIWKEDAQAVPRFLWNAKMRFGKTFTTYQLAKKLGAKRVLVVTFKPAVEDAWQTDLESHVDFDGWQYLSRNSGRDPSQIEKGKPVVYFGSFQDLLGRDKATGAIKPQNEWLHAVDWDLVVFDEYHFGAWRDTAKELFEGEDEAKREAKLEYDSGLDEVNEDLGEISANEAIFLPITTRAYLYLSGTPFKALANGEFIEEQIFNWTYTDEQRAKAEFAANNPGQRNPYGALPQMRLLTYQMPDELLAIASAGEFDEFDLNEFFAATGTGAQATFKHKTDVQKWLEIIRGSYAPQAVDSLRTGSRPPFPYSDARLLPYLQHSFWFLPNVAACHAMANLLEEKHNIFWHGYKVILAAGSAAGIGLDAVPPVRSAIGSGFDTKTITLSCGKLTTGVTIPQWSSILMLRNLKSPETYFQAAFRVQSPWSIKNPNGDNPNEEEVLKPICFVFDFAPTRALRQLSDYGIGLSPGEANPENAVKELVSFLPVLAYDGANMTQIDAGGILDIAMAGTSGTLLARKWESALLVNVDNDTLRRILDNAEAMAAVERIEGWRTLGDNIIETIINKNDKVKELKNKQKGGLLTEKEKKELSEAEREYKSKRKQIQEKLIKFATRIPAFMYLTDFRENTLQDVITKLEPELFHTVTGLTVSDFHLLVRLKVFNTERMNQAVFAFRRYEDASLRYTGIESHEGLTHFGLYDTVVARELMEVGEHPDHDLPLAAFVSRSESYVSRNFGADAKWRDINQAVWNAIEEQKDASITLSQVDVIASEASAEAGDVLAVLALLSRPASQILKMEYLANAENGAAPVPKDEVVKHLRAWWKDRTMSDDAWRAWANSILVKWSPYYDNGVTQ</sequence>
<dbReference type="Pfam" id="PF04851">
    <property type="entry name" value="ResIII"/>
    <property type="match status" value="1"/>
</dbReference>
<dbReference type="SMART" id="SM00974">
    <property type="entry name" value="T5orf172"/>
    <property type="match status" value="1"/>
</dbReference>
<organism evidence="3 4">
    <name type="scientific">Microvirga subterranea</name>
    <dbReference type="NCBI Taxonomy" id="186651"/>
    <lineage>
        <taxon>Bacteria</taxon>
        <taxon>Pseudomonadati</taxon>
        <taxon>Pseudomonadota</taxon>
        <taxon>Alphaproteobacteria</taxon>
        <taxon>Hyphomicrobiales</taxon>
        <taxon>Methylobacteriaceae</taxon>
        <taxon>Microvirga</taxon>
    </lineage>
</organism>
<dbReference type="SUPFAM" id="SSF52540">
    <property type="entry name" value="P-loop containing nucleoside triphosphate hydrolases"/>
    <property type="match status" value="1"/>
</dbReference>
<evidence type="ECO:0000313" key="4">
    <source>
        <dbReference type="Proteomes" id="UP000254925"/>
    </source>
</evidence>
<evidence type="ECO:0000256" key="1">
    <source>
        <dbReference type="SAM" id="Coils"/>
    </source>
</evidence>
<dbReference type="Proteomes" id="UP000254925">
    <property type="component" value="Unassembled WGS sequence"/>
</dbReference>
<feature type="domain" description="Bacteriophage T5 Orf172 DNA-binding" evidence="2">
    <location>
        <begin position="34"/>
        <end position="116"/>
    </location>
</feature>
<dbReference type="AlphaFoldDB" id="A0A370HAK7"/>
<evidence type="ECO:0000259" key="2">
    <source>
        <dbReference type="SMART" id="SM00974"/>
    </source>
</evidence>
<dbReference type="GO" id="GO:0005524">
    <property type="term" value="F:ATP binding"/>
    <property type="evidence" value="ECO:0007669"/>
    <property type="project" value="InterPro"/>
</dbReference>
<reference evidence="3 4" key="1">
    <citation type="submission" date="2018-07" db="EMBL/GenBank/DDBJ databases">
        <title>Genomic Encyclopedia of Type Strains, Phase IV (KMG-IV): sequencing the most valuable type-strain genomes for metagenomic binning, comparative biology and taxonomic classification.</title>
        <authorList>
            <person name="Goeker M."/>
        </authorList>
    </citation>
    <scope>NUCLEOTIDE SEQUENCE [LARGE SCALE GENOMIC DNA]</scope>
    <source>
        <strain evidence="3 4">DSM 14364</strain>
    </source>
</reference>
<keyword evidence="1" id="KW-0175">Coiled coil</keyword>
<name>A0A370HAK7_9HYPH</name>
<evidence type="ECO:0000313" key="3">
    <source>
        <dbReference type="EMBL" id="RDI53635.1"/>
    </source>
</evidence>
<feature type="coiled-coil region" evidence="1">
    <location>
        <begin position="728"/>
        <end position="755"/>
    </location>
</feature>
<dbReference type="GO" id="GO:0003677">
    <property type="term" value="F:DNA binding"/>
    <property type="evidence" value="ECO:0007669"/>
    <property type="project" value="InterPro"/>
</dbReference>
<comment type="caution">
    <text evidence="3">The sequence shown here is derived from an EMBL/GenBank/DDBJ whole genome shotgun (WGS) entry which is preliminary data.</text>
</comment>
<keyword evidence="4" id="KW-1185">Reference proteome</keyword>
<dbReference type="InterPro" id="IPR018306">
    <property type="entry name" value="Phage_T5_Orf172_DNA-bd"/>
</dbReference>